<reference evidence="7" key="1">
    <citation type="journal article" date="2023" name="ISME J.">
        <title>Emergence of putative energy parasites within Clostridia revealed by genome analysis of a novel endosymbiotic clade.</title>
        <authorList>
            <person name="Takahashi K."/>
            <person name="Kuwahara H."/>
            <person name="Horikawa Y."/>
            <person name="Izawa K."/>
            <person name="Kato D."/>
            <person name="Inagaki T."/>
            <person name="Yuki M."/>
            <person name="Ohkuma M."/>
            <person name="Hongoh Y."/>
        </authorList>
    </citation>
    <scope>NUCLEOTIDE SEQUENCE</scope>
    <source>
        <strain evidence="7">CfP3-15</strain>
    </source>
</reference>
<comment type="function">
    <text evidence="4 6">This protein is one of the early assembly proteins of the 50S ribosomal subunit, although it is not seen to bind rRNA by itself. It is important during the early stages of 50S assembly.</text>
</comment>
<dbReference type="InterPro" id="IPR023563">
    <property type="entry name" value="Ribosomal_uL13_CS"/>
</dbReference>
<protein>
    <recommendedName>
        <fullName evidence="4">Large ribosomal subunit protein uL13</fullName>
    </recommendedName>
</protein>
<dbReference type="InterPro" id="IPR005822">
    <property type="entry name" value="Ribosomal_uL13"/>
</dbReference>
<dbReference type="PROSITE" id="PS00783">
    <property type="entry name" value="RIBOSOMAL_L13"/>
    <property type="match status" value="1"/>
</dbReference>
<organism evidence="7">
    <name type="scientific">Candidatus Improbicoccus pseudotrichonymphae</name>
    <dbReference type="NCBI Taxonomy" id="3033792"/>
    <lineage>
        <taxon>Bacteria</taxon>
        <taxon>Bacillati</taxon>
        <taxon>Bacillota</taxon>
        <taxon>Clostridia</taxon>
        <taxon>Candidatus Improbicoccus</taxon>
    </lineage>
</organism>
<dbReference type="PANTHER" id="PTHR11545:SF2">
    <property type="entry name" value="LARGE RIBOSOMAL SUBUNIT PROTEIN UL13M"/>
    <property type="match status" value="1"/>
</dbReference>
<dbReference type="EMBL" id="AP027924">
    <property type="protein sequence ID" value="BED91865.1"/>
    <property type="molecule type" value="Genomic_DNA"/>
</dbReference>
<dbReference type="PANTHER" id="PTHR11545">
    <property type="entry name" value="RIBOSOMAL PROTEIN L13"/>
    <property type="match status" value="1"/>
</dbReference>
<dbReference type="KEGG" id="ips:CfP315_0404"/>
<dbReference type="Proteomes" id="UP001337580">
    <property type="component" value="Chromosome"/>
</dbReference>
<dbReference type="InterPro" id="IPR036899">
    <property type="entry name" value="Ribosomal_uL13_sf"/>
</dbReference>
<dbReference type="PIRSF" id="PIRSF002181">
    <property type="entry name" value="Ribosomal_L13"/>
    <property type="match status" value="1"/>
</dbReference>
<sequence>MDTSYMPKVEAIERSWYVIDASGLVLGRLSAQIASILRGKMKPIFIPHVDCGDYVIVVNCDKILLTGRKIEKKTVYRYTGHIGNLKAIKYLDLYKNNPVKMLEMAVKGMLPKNSLGRKQFLRLKAVKGTEHGFTAQKPEVWEYIRKEKKYV</sequence>
<dbReference type="Pfam" id="PF00572">
    <property type="entry name" value="Ribosomal_L13"/>
    <property type="match status" value="1"/>
</dbReference>
<evidence type="ECO:0000256" key="4">
    <source>
        <dbReference type="HAMAP-Rule" id="MF_01366"/>
    </source>
</evidence>
<dbReference type="Gene3D" id="3.90.1180.10">
    <property type="entry name" value="Ribosomal protein L13"/>
    <property type="match status" value="1"/>
</dbReference>
<comment type="similarity">
    <text evidence="1 4 5">Belongs to the universal ribosomal protein uL13 family.</text>
</comment>
<keyword evidence="2 4" id="KW-0689">Ribosomal protein</keyword>
<evidence type="ECO:0000256" key="5">
    <source>
        <dbReference type="RuleBase" id="RU003877"/>
    </source>
</evidence>
<name>A0AA48IAF4_9FIRM</name>
<proteinExistence type="inferred from homology"/>
<dbReference type="GO" id="GO:0003735">
    <property type="term" value="F:structural constituent of ribosome"/>
    <property type="evidence" value="ECO:0007669"/>
    <property type="project" value="InterPro"/>
</dbReference>
<dbReference type="GO" id="GO:0003729">
    <property type="term" value="F:mRNA binding"/>
    <property type="evidence" value="ECO:0007669"/>
    <property type="project" value="TreeGrafter"/>
</dbReference>
<dbReference type="InterPro" id="IPR005823">
    <property type="entry name" value="Ribosomal_uL13_bac-type"/>
</dbReference>
<accession>A0AA48IAF4</accession>
<dbReference type="HAMAP" id="MF_01366">
    <property type="entry name" value="Ribosomal_uL13"/>
    <property type="match status" value="1"/>
</dbReference>
<comment type="subunit">
    <text evidence="4">Part of the 50S ribosomal subunit.</text>
</comment>
<dbReference type="SUPFAM" id="SSF52161">
    <property type="entry name" value="Ribosomal protein L13"/>
    <property type="match status" value="1"/>
</dbReference>
<dbReference type="GO" id="GO:0017148">
    <property type="term" value="P:negative regulation of translation"/>
    <property type="evidence" value="ECO:0007669"/>
    <property type="project" value="TreeGrafter"/>
</dbReference>
<evidence type="ECO:0000256" key="2">
    <source>
        <dbReference type="ARBA" id="ARBA00022980"/>
    </source>
</evidence>
<gene>
    <name evidence="4 6" type="primary">rplM</name>
    <name evidence="7" type="ORF">CfP315_0404</name>
</gene>
<evidence type="ECO:0000256" key="6">
    <source>
        <dbReference type="RuleBase" id="RU003878"/>
    </source>
</evidence>
<evidence type="ECO:0000256" key="3">
    <source>
        <dbReference type="ARBA" id="ARBA00023274"/>
    </source>
</evidence>
<dbReference type="NCBIfam" id="TIGR01066">
    <property type="entry name" value="rplM_bact"/>
    <property type="match status" value="1"/>
</dbReference>
<evidence type="ECO:0000313" key="7">
    <source>
        <dbReference type="EMBL" id="BED91865.1"/>
    </source>
</evidence>
<evidence type="ECO:0000256" key="1">
    <source>
        <dbReference type="ARBA" id="ARBA00006227"/>
    </source>
</evidence>
<dbReference type="GO" id="GO:0006412">
    <property type="term" value="P:translation"/>
    <property type="evidence" value="ECO:0007669"/>
    <property type="project" value="UniProtKB-UniRule"/>
</dbReference>
<dbReference type="AlphaFoldDB" id="A0AA48IAF4"/>
<dbReference type="GO" id="GO:0022625">
    <property type="term" value="C:cytosolic large ribosomal subunit"/>
    <property type="evidence" value="ECO:0007669"/>
    <property type="project" value="TreeGrafter"/>
</dbReference>
<dbReference type="CDD" id="cd00392">
    <property type="entry name" value="Ribosomal_L13"/>
    <property type="match status" value="1"/>
</dbReference>
<keyword evidence="3 4" id="KW-0687">Ribonucleoprotein</keyword>